<dbReference type="InterPro" id="IPR016032">
    <property type="entry name" value="Sig_transdc_resp-reg_C-effctor"/>
</dbReference>
<protein>
    <submittedName>
        <fullName evidence="10">DNA-binding response regulator</fullName>
    </submittedName>
</protein>
<keyword evidence="5" id="KW-0804">Transcription</keyword>
<dbReference type="GO" id="GO:0000156">
    <property type="term" value="F:phosphorelay response regulator activity"/>
    <property type="evidence" value="ECO:0007669"/>
    <property type="project" value="TreeGrafter"/>
</dbReference>
<organism evidence="10 11">
    <name type="scientific">Aliivibrio logei</name>
    <name type="common">Vibrio logei</name>
    <dbReference type="NCBI Taxonomy" id="688"/>
    <lineage>
        <taxon>Bacteria</taxon>
        <taxon>Pseudomonadati</taxon>
        <taxon>Pseudomonadota</taxon>
        <taxon>Gammaproteobacteria</taxon>
        <taxon>Vibrionales</taxon>
        <taxon>Vibrionaceae</taxon>
        <taxon>Aliivibrio</taxon>
    </lineage>
</organism>
<dbReference type="Gene3D" id="6.10.250.690">
    <property type="match status" value="1"/>
</dbReference>
<sequence length="225" mass="25343">MKILVIEDDQTTREFIAKALEQEGFIVDNSGDGKEGLMMAISCEYQLIVLDRMLPNIDGLKILSAIRATGNNTPVLILSALDSVDQRVEGLIAGSDDYLTKPFALAELLARINIILRRNRPIESFSNEIKINNLLINLRSQKVTINNNAISLQNKEFILLRYLAEHVNEVVSRMRLFEAAWDYHFDPKTNVIDVHIAKLRKKLEQGGAINLIETVRGAGYVIRQA</sequence>
<dbReference type="InterPro" id="IPR011006">
    <property type="entry name" value="CheY-like_superfamily"/>
</dbReference>
<dbReference type="Pfam" id="PF00072">
    <property type="entry name" value="Response_reg"/>
    <property type="match status" value="1"/>
</dbReference>
<keyword evidence="2" id="KW-0902">Two-component regulatory system</keyword>
<keyword evidence="3" id="KW-0805">Transcription regulation</keyword>
<comment type="caution">
    <text evidence="10">The sequence shown here is derived from an EMBL/GenBank/DDBJ whole genome shotgun (WGS) entry which is preliminary data.</text>
</comment>
<dbReference type="SUPFAM" id="SSF46894">
    <property type="entry name" value="C-terminal effector domain of the bipartite response regulators"/>
    <property type="match status" value="1"/>
</dbReference>
<dbReference type="GO" id="GO:0032993">
    <property type="term" value="C:protein-DNA complex"/>
    <property type="evidence" value="ECO:0007669"/>
    <property type="project" value="TreeGrafter"/>
</dbReference>
<dbReference type="GO" id="GO:0006355">
    <property type="term" value="P:regulation of DNA-templated transcription"/>
    <property type="evidence" value="ECO:0007669"/>
    <property type="project" value="InterPro"/>
</dbReference>
<evidence type="ECO:0000256" key="7">
    <source>
        <dbReference type="PROSITE-ProRule" id="PRU01091"/>
    </source>
</evidence>
<dbReference type="EMBL" id="MAJU01000031">
    <property type="protein sequence ID" value="OCH17038.1"/>
    <property type="molecule type" value="Genomic_DNA"/>
</dbReference>
<keyword evidence="1 6" id="KW-0597">Phosphoprotein</keyword>
<feature type="modified residue" description="4-aspartylphosphate" evidence="6">
    <location>
        <position position="51"/>
    </location>
</feature>
<dbReference type="SUPFAM" id="SSF52172">
    <property type="entry name" value="CheY-like"/>
    <property type="match status" value="1"/>
</dbReference>
<dbReference type="InterPro" id="IPR001789">
    <property type="entry name" value="Sig_transdc_resp-reg_receiver"/>
</dbReference>
<reference evidence="10 11" key="1">
    <citation type="submission" date="2016-06" db="EMBL/GenBank/DDBJ databases">
        <authorList>
            <person name="Kjaerup R.B."/>
            <person name="Dalgaard T.S."/>
            <person name="Juul-Madsen H.R."/>
        </authorList>
    </citation>
    <scope>NUCLEOTIDE SEQUENCE [LARGE SCALE GENOMIC DNA]</scope>
    <source>
        <strain evidence="10 11">1S159</strain>
    </source>
</reference>
<dbReference type="Proteomes" id="UP000093523">
    <property type="component" value="Unassembled WGS sequence"/>
</dbReference>
<evidence type="ECO:0000313" key="11">
    <source>
        <dbReference type="Proteomes" id="UP000093523"/>
    </source>
</evidence>
<dbReference type="PANTHER" id="PTHR48111:SF41">
    <property type="entry name" value="TRANSCRIPTIONAL REGULATORY PROTEIN CUSR-RELATED"/>
    <property type="match status" value="1"/>
</dbReference>
<dbReference type="SMART" id="SM00862">
    <property type="entry name" value="Trans_reg_C"/>
    <property type="match status" value="1"/>
</dbReference>
<dbReference type="STRING" id="688.A6E04_19480"/>
<dbReference type="Gene3D" id="3.40.50.2300">
    <property type="match status" value="1"/>
</dbReference>
<feature type="DNA-binding region" description="OmpR/PhoB-type" evidence="7">
    <location>
        <begin position="126"/>
        <end position="224"/>
    </location>
</feature>
<dbReference type="Gene3D" id="1.10.10.10">
    <property type="entry name" value="Winged helix-like DNA-binding domain superfamily/Winged helix DNA-binding domain"/>
    <property type="match status" value="1"/>
</dbReference>
<evidence type="ECO:0000259" key="8">
    <source>
        <dbReference type="PROSITE" id="PS50110"/>
    </source>
</evidence>
<dbReference type="PANTHER" id="PTHR48111">
    <property type="entry name" value="REGULATOR OF RPOS"/>
    <property type="match status" value="1"/>
</dbReference>
<dbReference type="OrthoDB" id="4127888at2"/>
<evidence type="ECO:0000256" key="3">
    <source>
        <dbReference type="ARBA" id="ARBA00023015"/>
    </source>
</evidence>
<dbReference type="SMART" id="SM00448">
    <property type="entry name" value="REC"/>
    <property type="match status" value="1"/>
</dbReference>
<gene>
    <name evidence="10" type="ORF">A6E04_19480</name>
</gene>
<dbReference type="GO" id="GO:0000976">
    <property type="term" value="F:transcription cis-regulatory region binding"/>
    <property type="evidence" value="ECO:0007669"/>
    <property type="project" value="TreeGrafter"/>
</dbReference>
<evidence type="ECO:0000313" key="10">
    <source>
        <dbReference type="EMBL" id="OCH17038.1"/>
    </source>
</evidence>
<keyword evidence="4 7" id="KW-0238">DNA-binding</keyword>
<evidence type="ECO:0000259" key="9">
    <source>
        <dbReference type="PROSITE" id="PS51755"/>
    </source>
</evidence>
<feature type="domain" description="OmpR/PhoB-type" evidence="9">
    <location>
        <begin position="126"/>
        <end position="224"/>
    </location>
</feature>
<dbReference type="PROSITE" id="PS51755">
    <property type="entry name" value="OMPR_PHOB"/>
    <property type="match status" value="1"/>
</dbReference>
<dbReference type="CDD" id="cd00383">
    <property type="entry name" value="trans_reg_C"/>
    <property type="match status" value="1"/>
</dbReference>
<dbReference type="GO" id="GO:0005829">
    <property type="term" value="C:cytosol"/>
    <property type="evidence" value="ECO:0007669"/>
    <property type="project" value="TreeGrafter"/>
</dbReference>
<proteinExistence type="predicted"/>
<evidence type="ECO:0000256" key="1">
    <source>
        <dbReference type="ARBA" id="ARBA00022553"/>
    </source>
</evidence>
<accession>A0A1B9NTK5</accession>
<evidence type="ECO:0000256" key="4">
    <source>
        <dbReference type="ARBA" id="ARBA00023125"/>
    </source>
</evidence>
<dbReference type="Pfam" id="PF00486">
    <property type="entry name" value="Trans_reg_C"/>
    <property type="match status" value="1"/>
</dbReference>
<dbReference type="PROSITE" id="PS50110">
    <property type="entry name" value="RESPONSE_REGULATORY"/>
    <property type="match status" value="1"/>
</dbReference>
<dbReference type="InterPro" id="IPR036388">
    <property type="entry name" value="WH-like_DNA-bd_sf"/>
</dbReference>
<dbReference type="FunFam" id="1.10.10.10:FF:000005">
    <property type="entry name" value="Two-component system response regulator"/>
    <property type="match status" value="1"/>
</dbReference>
<evidence type="ECO:0000256" key="5">
    <source>
        <dbReference type="ARBA" id="ARBA00023163"/>
    </source>
</evidence>
<dbReference type="InterPro" id="IPR039420">
    <property type="entry name" value="WalR-like"/>
</dbReference>
<evidence type="ECO:0000256" key="6">
    <source>
        <dbReference type="PROSITE-ProRule" id="PRU00169"/>
    </source>
</evidence>
<dbReference type="AlphaFoldDB" id="A0A1B9NTK5"/>
<name>A0A1B9NTK5_ALILO</name>
<feature type="domain" description="Response regulatory" evidence="8">
    <location>
        <begin position="2"/>
        <end position="116"/>
    </location>
</feature>
<evidence type="ECO:0000256" key="2">
    <source>
        <dbReference type="ARBA" id="ARBA00023012"/>
    </source>
</evidence>
<dbReference type="InterPro" id="IPR001867">
    <property type="entry name" value="OmpR/PhoB-type_DNA-bd"/>
</dbReference>
<dbReference type="RefSeq" id="WP_012552026.1">
    <property type="nucleotide sequence ID" value="NZ_CAWMPN010000031.1"/>
</dbReference>